<sequence length="260" mass="28350">MIEIKNLTKRFGSHQALDSLSFNVPAGQVMCLLGANGAGKSTTLNLLLNFIEPDSGEMTIDGDSVVISPEKTKQKLVYLPEQVNLYEEFNALENLVYLAKLSGHVTSNAEIEQALTDTGLQKSAWLQPLSSYSKGMRQKVGIAFALLRGAKVLLLDEPTSGLDPSATLEFIRIIEKLAQRGAAILMVTHDLYCAHCLAHQIGIMKQGQLKALLNNNNLSLEALEKEYHQHISDNNELTKTTISDTTSNTTPSSKPATQNA</sequence>
<feature type="domain" description="ABC transporter" evidence="5">
    <location>
        <begin position="2"/>
        <end position="231"/>
    </location>
</feature>
<evidence type="ECO:0000256" key="2">
    <source>
        <dbReference type="ARBA" id="ARBA00022741"/>
    </source>
</evidence>
<comment type="caution">
    <text evidence="6">The sequence shown here is derived from an EMBL/GenBank/DDBJ whole genome shotgun (WGS) entry which is preliminary data.</text>
</comment>
<dbReference type="PANTHER" id="PTHR42939:SF1">
    <property type="entry name" value="ABC TRANSPORTER ATP-BINDING PROTEIN ALBC-RELATED"/>
    <property type="match status" value="1"/>
</dbReference>
<feature type="compositionally biased region" description="Low complexity" evidence="4">
    <location>
        <begin position="238"/>
        <end position="260"/>
    </location>
</feature>
<gene>
    <name evidence="6" type="ORF">GCM10009111_18990</name>
</gene>
<keyword evidence="2" id="KW-0547">Nucleotide-binding</keyword>
<name>A0ABP3WGB3_9GAMM</name>
<feature type="region of interest" description="Disordered" evidence="4">
    <location>
        <begin position="234"/>
        <end position="260"/>
    </location>
</feature>
<dbReference type="RefSeq" id="WP_215978617.1">
    <property type="nucleotide sequence ID" value="NZ_BAAAFA010000006.1"/>
</dbReference>
<dbReference type="EMBL" id="BAAAFA010000006">
    <property type="protein sequence ID" value="GAA0817573.1"/>
    <property type="molecule type" value="Genomic_DNA"/>
</dbReference>
<organism evidence="6 7">
    <name type="scientific">Colwellia asteriadis</name>
    <dbReference type="NCBI Taxonomy" id="517723"/>
    <lineage>
        <taxon>Bacteria</taxon>
        <taxon>Pseudomonadati</taxon>
        <taxon>Pseudomonadota</taxon>
        <taxon>Gammaproteobacteria</taxon>
        <taxon>Alteromonadales</taxon>
        <taxon>Colwelliaceae</taxon>
        <taxon>Colwellia</taxon>
    </lineage>
</organism>
<dbReference type="GO" id="GO:0005524">
    <property type="term" value="F:ATP binding"/>
    <property type="evidence" value="ECO:0007669"/>
    <property type="project" value="UniProtKB-KW"/>
</dbReference>
<evidence type="ECO:0000256" key="4">
    <source>
        <dbReference type="SAM" id="MobiDB-lite"/>
    </source>
</evidence>
<keyword evidence="7" id="KW-1185">Reference proteome</keyword>
<dbReference type="InterPro" id="IPR003439">
    <property type="entry name" value="ABC_transporter-like_ATP-bd"/>
</dbReference>
<evidence type="ECO:0000313" key="6">
    <source>
        <dbReference type="EMBL" id="GAA0817573.1"/>
    </source>
</evidence>
<dbReference type="InterPro" id="IPR003593">
    <property type="entry name" value="AAA+_ATPase"/>
</dbReference>
<reference evidence="7" key="1">
    <citation type="journal article" date="2019" name="Int. J. Syst. Evol. Microbiol.">
        <title>The Global Catalogue of Microorganisms (GCM) 10K type strain sequencing project: providing services to taxonomists for standard genome sequencing and annotation.</title>
        <authorList>
            <consortium name="The Broad Institute Genomics Platform"/>
            <consortium name="The Broad Institute Genome Sequencing Center for Infectious Disease"/>
            <person name="Wu L."/>
            <person name="Ma J."/>
        </authorList>
    </citation>
    <scope>NUCLEOTIDE SEQUENCE [LARGE SCALE GENOMIC DNA]</scope>
    <source>
        <strain evidence="7">JCM 15608</strain>
    </source>
</reference>
<protein>
    <submittedName>
        <fullName evidence="6">ABC transporter ATP-binding protein</fullName>
    </submittedName>
</protein>
<dbReference type="Proteomes" id="UP001500021">
    <property type="component" value="Unassembled WGS sequence"/>
</dbReference>
<dbReference type="SMART" id="SM00382">
    <property type="entry name" value="AAA"/>
    <property type="match status" value="1"/>
</dbReference>
<evidence type="ECO:0000256" key="1">
    <source>
        <dbReference type="ARBA" id="ARBA00022448"/>
    </source>
</evidence>
<keyword evidence="3 6" id="KW-0067">ATP-binding</keyword>
<proteinExistence type="predicted"/>
<evidence type="ECO:0000313" key="7">
    <source>
        <dbReference type="Proteomes" id="UP001500021"/>
    </source>
</evidence>
<evidence type="ECO:0000259" key="5">
    <source>
        <dbReference type="PROSITE" id="PS50893"/>
    </source>
</evidence>
<keyword evidence="1" id="KW-0813">Transport</keyword>
<accession>A0ABP3WGB3</accession>
<dbReference type="PANTHER" id="PTHR42939">
    <property type="entry name" value="ABC TRANSPORTER ATP-BINDING PROTEIN ALBC-RELATED"/>
    <property type="match status" value="1"/>
</dbReference>
<dbReference type="InterPro" id="IPR051782">
    <property type="entry name" value="ABC_Transporter_VariousFunc"/>
</dbReference>
<dbReference type="PROSITE" id="PS50893">
    <property type="entry name" value="ABC_TRANSPORTER_2"/>
    <property type="match status" value="1"/>
</dbReference>
<dbReference type="Pfam" id="PF00005">
    <property type="entry name" value="ABC_tran"/>
    <property type="match status" value="1"/>
</dbReference>
<evidence type="ECO:0000256" key="3">
    <source>
        <dbReference type="ARBA" id="ARBA00022840"/>
    </source>
</evidence>
<dbReference type="CDD" id="cd03230">
    <property type="entry name" value="ABC_DR_subfamily_A"/>
    <property type="match status" value="1"/>
</dbReference>